<evidence type="ECO:0000256" key="1">
    <source>
        <dbReference type="ARBA" id="ARBA00048287"/>
    </source>
</evidence>
<evidence type="ECO:0000259" key="2">
    <source>
        <dbReference type="Pfam" id="PF00850"/>
    </source>
</evidence>
<dbReference type="InterPro" id="IPR023801">
    <property type="entry name" value="His_deacetylse_dom"/>
</dbReference>
<dbReference type="AlphaFoldDB" id="A0A2S2N961"/>
<evidence type="ECO:0000313" key="3">
    <source>
        <dbReference type="EMBL" id="MBY13638.1"/>
    </source>
</evidence>
<dbReference type="InterPro" id="IPR023696">
    <property type="entry name" value="Ureohydrolase_dom_sf"/>
</dbReference>
<comment type="catalytic activity">
    <reaction evidence="1">
        <text>N(6)-acetyl-L-lysyl-[histone] + H2O = L-lysyl-[histone] + acetate</text>
        <dbReference type="Rhea" id="RHEA:58196"/>
        <dbReference type="Rhea" id="RHEA-COMP:9845"/>
        <dbReference type="Rhea" id="RHEA-COMP:11338"/>
        <dbReference type="ChEBI" id="CHEBI:15377"/>
        <dbReference type="ChEBI" id="CHEBI:29969"/>
        <dbReference type="ChEBI" id="CHEBI:30089"/>
        <dbReference type="ChEBI" id="CHEBI:61930"/>
        <dbReference type="EC" id="3.5.1.98"/>
    </reaction>
</comment>
<dbReference type="SUPFAM" id="SSF52768">
    <property type="entry name" value="Arginase/deacetylase"/>
    <property type="match status" value="1"/>
</dbReference>
<feature type="domain" description="Histone deacetylase" evidence="2">
    <location>
        <begin position="19"/>
        <end position="108"/>
    </location>
</feature>
<name>A0A2S2N961_SCHGA</name>
<dbReference type="EMBL" id="GGMR01001019">
    <property type="protein sequence ID" value="MBY13638.1"/>
    <property type="molecule type" value="Transcribed_RNA"/>
</dbReference>
<organism evidence="3">
    <name type="scientific">Schizaphis graminum</name>
    <name type="common">Green bug aphid</name>
    <dbReference type="NCBI Taxonomy" id="13262"/>
    <lineage>
        <taxon>Eukaryota</taxon>
        <taxon>Metazoa</taxon>
        <taxon>Ecdysozoa</taxon>
        <taxon>Arthropoda</taxon>
        <taxon>Hexapoda</taxon>
        <taxon>Insecta</taxon>
        <taxon>Pterygota</taxon>
        <taxon>Neoptera</taxon>
        <taxon>Paraneoptera</taxon>
        <taxon>Hemiptera</taxon>
        <taxon>Sternorrhyncha</taxon>
        <taxon>Aphidomorpha</taxon>
        <taxon>Aphidoidea</taxon>
        <taxon>Aphididae</taxon>
        <taxon>Aphidini</taxon>
        <taxon>Schizaphis</taxon>
    </lineage>
</organism>
<dbReference type="InterPro" id="IPR037138">
    <property type="entry name" value="His_deacetylse_dom_sf"/>
</dbReference>
<gene>
    <name evidence="3" type="primary">HDA2</name>
    <name evidence="3" type="ORF">g.103603</name>
</gene>
<accession>A0A2S2N961</accession>
<dbReference type="Pfam" id="PF00850">
    <property type="entry name" value="Hist_deacetyl"/>
    <property type="match status" value="1"/>
</dbReference>
<proteinExistence type="predicted"/>
<sequence>MMYDVSHCALLLKTFNCFHLNNEYKYTDFIFIFSALIESLIKVKPDFIIYNAGTDILKGDKLGLLSITPEGIIQRDEMVFKLAQQNNIPLVMLTSGGYRKSTANIIAASLQNLVQKGLVKPSQVE</sequence>
<reference evidence="3" key="1">
    <citation type="submission" date="2018-04" db="EMBL/GenBank/DDBJ databases">
        <title>Transcriptome of Schizaphis graminum biotype I.</title>
        <authorList>
            <person name="Scully E.D."/>
            <person name="Geib S.M."/>
            <person name="Palmer N.A."/>
            <person name="Koch K."/>
            <person name="Bradshaw J."/>
            <person name="Heng-Moss T."/>
            <person name="Sarath G."/>
        </authorList>
    </citation>
    <scope>NUCLEOTIDE SEQUENCE</scope>
</reference>
<protein>
    <submittedName>
        <fullName evidence="3">Histone deacetylase 2</fullName>
    </submittedName>
</protein>
<dbReference type="Gene3D" id="3.40.800.20">
    <property type="entry name" value="Histone deacetylase domain"/>
    <property type="match status" value="1"/>
</dbReference>
<dbReference type="GO" id="GO:0141221">
    <property type="term" value="F:histone deacetylase activity, hydrolytic mechanism"/>
    <property type="evidence" value="ECO:0007669"/>
    <property type="project" value="UniProtKB-EC"/>
</dbReference>